<dbReference type="AlphaFoldDB" id="G8R807"/>
<dbReference type="KEGG" id="oho:Oweho_0309"/>
<dbReference type="eggNOG" id="COG3402">
    <property type="taxonomic scope" value="Bacteria"/>
</dbReference>
<dbReference type="STRING" id="926562.Oweho_0309"/>
<dbReference type="PANTHER" id="PTHR34473:SF2">
    <property type="entry name" value="UPF0699 TRANSMEMBRANE PROTEIN YDBT"/>
    <property type="match status" value="1"/>
</dbReference>
<proteinExistence type="predicted"/>
<name>G8R807_OWEHD</name>
<dbReference type="HOGENOM" id="CLU_104197_1_0_10"/>
<keyword evidence="1" id="KW-1133">Transmembrane helix</keyword>
<evidence type="ECO:0000313" key="4">
    <source>
        <dbReference type="Proteomes" id="UP000005631"/>
    </source>
</evidence>
<evidence type="ECO:0000256" key="1">
    <source>
        <dbReference type="SAM" id="Phobius"/>
    </source>
</evidence>
<evidence type="ECO:0000313" key="3">
    <source>
        <dbReference type="EMBL" id="AEV31330.1"/>
    </source>
</evidence>
<feature type="transmembrane region" description="Helical" evidence="1">
    <location>
        <begin position="39"/>
        <end position="59"/>
    </location>
</feature>
<feature type="domain" description="YdbS-like PH" evidence="2">
    <location>
        <begin position="90"/>
        <end position="165"/>
    </location>
</feature>
<dbReference type="EMBL" id="CP003156">
    <property type="protein sequence ID" value="AEV31330.1"/>
    <property type="molecule type" value="Genomic_DNA"/>
</dbReference>
<dbReference type="InterPro" id="IPR005182">
    <property type="entry name" value="YdbS-like_PH"/>
</dbReference>
<feature type="transmembrane region" description="Helical" evidence="1">
    <location>
        <begin position="65"/>
        <end position="86"/>
    </location>
</feature>
<keyword evidence="1" id="KW-0472">Membrane</keyword>
<protein>
    <recommendedName>
        <fullName evidence="2">YdbS-like PH domain-containing protein</fullName>
    </recommendedName>
</protein>
<gene>
    <name evidence="3" type="ordered locus">Oweho_0309</name>
</gene>
<dbReference type="Proteomes" id="UP000005631">
    <property type="component" value="Chromosome"/>
</dbReference>
<accession>G8R807</accession>
<organism evidence="3 4">
    <name type="scientific">Owenweeksia hongkongensis (strain DSM 17368 / CIP 108786 / JCM 12287 / NRRL B-23963 / UST20020801)</name>
    <dbReference type="NCBI Taxonomy" id="926562"/>
    <lineage>
        <taxon>Bacteria</taxon>
        <taxon>Pseudomonadati</taxon>
        <taxon>Bacteroidota</taxon>
        <taxon>Flavobacteriia</taxon>
        <taxon>Flavobacteriales</taxon>
        <taxon>Owenweeksiaceae</taxon>
        <taxon>Owenweeksia</taxon>
    </lineage>
</organism>
<dbReference type="OrthoDB" id="1524472at2"/>
<reference evidence="3 4" key="1">
    <citation type="journal article" date="2012" name="Stand. Genomic Sci.">
        <title>Genome sequence of the orange-pigmented seawater bacterium Owenweeksia hongkongensis type strain (UST20020801(T)).</title>
        <authorList>
            <person name="Riedel T."/>
            <person name="Held B."/>
            <person name="Nolan M."/>
            <person name="Lucas S."/>
            <person name="Lapidus A."/>
            <person name="Tice H."/>
            <person name="Del Rio T.G."/>
            <person name="Cheng J.F."/>
            <person name="Han C."/>
            <person name="Tapia R."/>
            <person name="Goodwin L.A."/>
            <person name="Pitluck S."/>
            <person name="Liolios K."/>
            <person name="Mavromatis K."/>
            <person name="Pagani I."/>
            <person name="Ivanova N."/>
            <person name="Mikhailova N."/>
            <person name="Pati A."/>
            <person name="Chen A."/>
            <person name="Palaniappan K."/>
            <person name="Rohde M."/>
            <person name="Tindall B.J."/>
            <person name="Detter J.C."/>
            <person name="Goker M."/>
            <person name="Woyke T."/>
            <person name="Bristow J."/>
            <person name="Eisen J.A."/>
            <person name="Markowitz V."/>
            <person name="Hugenholtz P."/>
            <person name="Klenk H.P."/>
            <person name="Kyrpides N.C."/>
        </authorList>
    </citation>
    <scope>NUCLEOTIDE SEQUENCE</scope>
    <source>
        <strain evidence="4">DSM 17368 / JCM 12287 / NRRL B-23963</strain>
    </source>
</reference>
<dbReference type="PANTHER" id="PTHR34473">
    <property type="entry name" value="UPF0699 TRANSMEMBRANE PROTEIN YDBS"/>
    <property type="match status" value="1"/>
</dbReference>
<keyword evidence="1" id="KW-0812">Transmembrane</keyword>
<dbReference type="Pfam" id="PF03703">
    <property type="entry name" value="bPH_2"/>
    <property type="match status" value="1"/>
</dbReference>
<keyword evidence="4" id="KW-1185">Reference proteome</keyword>
<evidence type="ECO:0000259" key="2">
    <source>
        <dbReference type="Pfam" id="PF03703"/>
    </source>
</evidence>
<sequence length="173" mass="19691">MDLSKNMLLENLDINPDELPQMEAVDFESLESDYLYMRLTAWALFFLMAAGVLTVLLFTTDVAAWMYYTPWAALFALVFIFEIIGFKIKGYAIRQKDVSYKSGLIWFHMTSVPFNRIQHCEISQGPLGRLFNLASVKVYTAGGSGSDLSISGLTKERAQRLRDFITKLSAEYE</sequence>